<evidence type="ECO:0000259" key="4">
    <source>
        <dbReference type="Pfam" id="PF07715"/>
    </source>
</evidence>
<evidence type="ECO:0000256" key="1">
    <source>
        <dbReference type="ARBA" id="ARBA00022729"/>
    </source>
</evidence>
<evidence type="ECO:0000256" key="2">
    <source>
        <dbReference type="PROSITE-ProRule" id="PRU01360"/>
    </source>
</evidence>
<sequence>MKTLLFYFIILISLGQVAFSQNAITGKVTDENLQPVPSASVAITNTTTGTYTDFDGVFTINASPGDVLEISYLGFLKTTVTVTSKNNYLITLKEDTAKLDEIVIVGYGSKKKSSITGAVSSVQSKELTQAPTSTATELLAGRIPGLITKQTTGVPGADATAINIRGFGNALILVDGLQTPMDRIDPNDIETISVLKDGAAAVYGSRAGNGVVLITTKRGKVGKPKISFHTSTSFQQPTQSRNTVDSWDYATLVRESDLNGGGSLDDTYTQEDVENFRAGNNPNYVNQDWDAAVFKNWTPMMQHNLSVRGGTENAKYFTSIGLLDQESAFRSGDLNFSRYNARSNVDVQINEKLSIGVDISYRRENRESPGTDLSSIYQALKTAQPVYSAFLPDQNRAAFSGFGTRSPYAATQKKFAGFDEIISERLIGKFELKYKFDFGLSAKAIFNYETLNDSEKSLRKSYNVYSYDYDTDSYTDLGIQNSRSSISETYRKRIQMYPLLALEYNKKVGNHSFDALALVETIDFSNDEIQASRFDLVSTDIPYLSSGSQDTQENNSNARESGRKSYVGRLNYNYKDKYYLEATMRADATGEKFSPDSRWGYFPSVSGSWRISEENFLEDFSAINNLKLRLSYSQTGLDNVGDFRYLTGYNILDSVYLIDSGAGQIIRSNGLPNPGVTWLDNTLYNIGVDGNFWNGKLSFEFDVFYRLTEGIFGTNQRDVPSTFGGNLPQENINSRDDRGFDLVLNHRNRIGSDFSYSVSANVGWARQKWVKFSETEFTDPDDIRLRKREGNYTNRNIGYLSDGLFMTQADIDALTFDQDGNGNTTLVPGDIRYIDLNKDGVLDDRDRDDIGYGATPDISYGLNLSATYKNFSIAALFQGASLFSTEIGGGARGAFNNGSIPYDYQYKYSWRPDYDNPGTNINPDVRLPRITETGTSNNNSKSSDFWLLDGTYLRLKSINLNYSLNKDLIKRLGFSSFDIYASASNLFSFNKFGIYKDTFDPEGPANQDGNNYPIMKTLTLGLKVTL</sequence>
<dbReference type="PANTHER" id="PTHR30069">
    <property type="entry name" value="TONB-DEPENDENT OUTER MEMBRANE RECEPTOR"/>
    <property type="match status" value="1"/>
</dbReference>
<evidence type="ECO:0000256" key="3">
    <source>
        <dbReference type="SAM" id="SignalP"/>
    </source>
</evidence>
<keyword evidence="2" id="KW-0998">Cell outer membrane</keyword>
<gene>
    <name evidence="5" type="ORF">SAMN04487987_10765</name>
</gene>
<accession>A0A1I1QQQ5</accession>
<dbReference type="Pfam" id="PF13715">
    <property type="entry name" value="CarbopepD_reg_2"/>
    <property type="match status" value="1"/>
</dbReference>
<dbReference type="RefSeq" id="WP_092852203.1">
    <property type="nucleotide sequence ID" value="NZ_FOMI01000007.1"/>
</dbReference>
<dbReference type="InterPro" id="IPR037066">
    <property type="entry name" value="Plug_dom_sf"/>
</dbReference>
<feature type="domain" description="TonB-dependent receptor plug" evidence="4">
    <location>
        <begin position="112"/>
        <end position="211"/>
    </location>
</feature>
<dbReference type="FunFam" id="2.170.130.10:FF:000003">
    <property type="entry name" value="SusC/RagA family TonB-linked outer membrane protein"/>
    <property type="match status" value="1"/>
</dbReference>
<evidence type="ECO:0000313" key="5">
    <source>
        <dbReference type="EMBL" id="SFD24456.1"/>
    </source>
</evidence>
<dbReference type="PROSITE" id="PS52016">
    <property type="entry name" value="TONB_DEPENDENT_REC_3"/>
    <property type="match status" value="1"/>
</dbReference>
<dbReference type="AlphaFoldDB" id="A0A1I1QQQ5"/>
<reference evidence="6" key="1">
    <citation type="submission" date="2016-10" db="EMBL/GenBank/DDBJ databases">
        <authorList>
            <person name="Varghese N."/>
            <person name="Submissions S."/>
        </authorList>
    </citation>
    <scope>NUCLEOTIDE SEQUENCE [LARGE SCALE GENOMIC DNA]</scope>
    <source>
        <strain evidence="6">DSM 25730</strain>
    </source>
</reference>
<dbReference type="GO" id="GO:0015344">
    <property type="term" value="F:siderophore uptake transmembrane transporter activity"/>
    <property type="evidence" value="ECO:0007669"/>
    <property type="project" value="TreeGrafter"/>
</dbReference>
<protein>
    <submittedName>
        <fullName evidence="5">TonB-linked outer membrane protein, SusC/RagA family</fullName>
    </submittedName>
</protein>
<name>A0A1I1QQQ5_9FLAO</name>
<dbReference type="STRING" id="870482.SAMN04487987_10765"/>
<dbReference type="GO" id="GO:0009279">
    <property type="term" value="C:cell outer membrane"/>
    <property type="evidence" value="ECO:0007669"/>
    <property type="project" value="UniProtKB-SubCell"/>
</dbReference>
<dbReference type="EMBL" id="FOMI01000007">
    <property type="protein sequence ID" value="SFD24456.1"/>
    <property type="molecule type" value="Genomic_DNA"/>
</dbReference>
<keyword evidence="1 3" id="KW-0732">Signal</keyword>
<dbReference type="InterPro" id="IPR008969">
    <property type="entry name" value="CarboxyPept-like_regulatory"/>
</dbReference>
<dbReference type="OrthoDB" id="9768177at2"/>
<evidence type="ECO:0000313" key="6">
    <source>
        <dbReference type="Proteomes" id="UP000199439"/>
    </source>
</evidence>
<dbReference type="InterPro" id="IPR023997">
    <property type="entry name" value="TonB-dep_OMP_SusC/RagA_CS"/>
</dbReference>
<comment type="subcellular location">
    <subcellularLocation>
        <location evidence="2">Cell outer membrane</location>
        <topology evidence="2">Multi-pass membrane protein</topology>
    </subcellularLocation>
</comment>
<dbReference type="SUPFAM" id="SSF56935">
    <property type="entry name" value="Porins"/>
    <property type="match status" value="1"/>
</dbReference>
<keyword evidence="2" id="KW-0472">Membrane</keyword>
<dbReference type="Gene3D" id="2.60.40.1120">
    <property type="entry name" value="Carboxypeptidase-like, regulatory domain"/>
    <property type="match status" value="1"/>
</dbReference>
<organism evidence="5 6">
    <name type="scientific">Algibacter pectinivorans</name>
    <dbReference type="NCBI Taxonomy" id="870482"/>
    <lineage>
        <taxon>Bacteria</taxon>
        <taxon>Pseudomonadati</taxon>
        <taxon>Bacteroidota</taxon>
        <taxon>Flavobacteriia</taxon>
        <taxon>Flavobacteriales</taxon>
        <taxon>Flavobacteriaceae</taxon>
        <taxon>Algibacter</taxon>
    </lineage>
</organism>
<keyword evidence="2" id="KW-0813">Transport</keyword>
<dbReference type="Gene3D" id="2.170.130.10">
    <property type="entry name" value="TonB-dependent receptor, plug domain"/>
    <property type="match status" value="1"/>
</dbReference>
<dbReference type="Pfam" id="PF07715">
    <property type="entry name" value="Plug"/>
    <property type="match status" value="1"/>
</dbReference>
<dbReference type="InterPro" id="IPR012910">
    <property type="entry name" value="Plug_dom"/>
</dbReference>
<dbReference type="GO" id="GO:0044718">
    <property type="term" value="P:siderophore transmembrane transport"/>
    <property type="evidence" value="ECO:0007669"/>
    <property type="project" value="TreeGrafter"/>
</dbReference>
<dbReference type="Proteomes" id="UP000199439">
    <property type="component" value="Unassembled WGS sequence"/>
</dbReference>
<keyword evidence="6" id="KW-1185">Reference proteome</keyword>
<dbReference type="NCBIfam" id="TIGR04056">
    <property type="entry name" value="OMP_RagA_SusC"/>
    <property type="match status" value="1"/>
</dbReference>
<feature type="chain" id="PRO_5011635253" evidence="3">
    <location>
        <begin position="19"/>
        <end position="1026"/>
    </location>
</feature>
<comment type="similarity">
    <text evidence="2">Belongs to the TonB-dependent receptor family.</text>
</comment>
<feature type="signal peptide" evidence="3">
    <location>
        <begin position="1"/>
        <end position="18"/>
    </location>
</feature>
<dbReference type="InterPro" id="IPR023996">
    <property type="entry name" value="TonB-dep_OMP_SusC/RagA"/>
</dbReference>
<dbReference type="SUPFAM" id="SSF49464">
    <property type="entry name" value="Carboxypeptidase regulatory domain-like"/>
    <property type="match status" value="1"/>
</dbReference>
<dbReference type="PANTHER" id="PTHR30069:SF29">
    <property type="entry name" value="HEMOGLOBIN AND HEMOGLOBIN-HAPTOGLOBIN-BINDING PROTEIN 1-RELATED"/>
    <property type="match status" value="1"/>
</dbReference>
<dbReference type="NCBIfam" id="TIGR04057">
    <property type="entry name" value="SusC_RagA_signa"/>
    <property type="match status" value="1"/>
</dbReference>
<keyword evidence="2" id="KW-0812">Transmembrane</keyword>
<dbReference type="InterPro" id="IPR039426">
    <property type="entry name" value="TonB-dep_rcpt-like"/>
</dbReference>
<proteinExistence type="inferred from homology"/>
<keyword evidence="2" id="KW-1134">Transmembrane beta strand</keyword>